<dbReference type="AlphaFoldDB" id="M2QSE8"/>
<comment type="caution">
    <text evidence="2">The sequence shown here is derived from an EMBL/GenBank/DDBJ whole genome shotgun (WGS) entry which is preliminary data.</text>
</comment>
<reference evidence="2 3" key="1">
    <citation type="submission" date="2012-10" db="EMBL/GenBank/DDBJ databases">
        <title>Genome assembly of Amycolatopsis azurea DSM 43854.</title>
        <authorList>
            <person name="Khatri I."/>
            <person name="Kaur I."/>
            <person name="Subramanian S."/>
            <person name="Mayilraj S."/>
        </authorList>
    </citation>
    <scope>NUCLEOTIDE SEQUENCE [LARGE SCALE GENOMIC DNA]</scope>
    <source>
        <strain evidence="2 3">DSM 43854</strain>
    </source>
</reference>
<feature type="region of interest" description="Disordered" evidence="1">
    <location>
        <begin position="1"/>
        <end position="31"/>
    </location>
</feature>
<dbReference type="PATRIC" id="fig|1238180.3.peg.757"/>
<dbReference type="RefSeq" id="WP_005151111.1">
    <property type="nucleotide sequence ID" value="NZ_ANMG01000004.1"/>
</dbReference>
<name>M2QSE8_9PSEU</name>
<organism evidence="2 3">
    <name type="scientific">Amycolatopsis azurea DSM 43854</name>
    <dbReference type="NCBI Taxonomy" id="1238180"/>
    <lineage>
        <taxon>Bacteria</taxon>
        <taxon>Bacillati</taxon>
        <taxon>Actinomycetota</taxon>
        <taxon>Actinomycetes</taxon>
        <taxon>Pseudonocardiales</taxon>
        <taxon>Pseudonocardiaceae</taxon>
        <taxon>Amycolatopsis</taxon>
    </lineage>
</organism>
<protein>
    <submittedName>
        <fullName evidence="2">Uncharacterized protein</fullName>
    </submittedName>
</protein>
<proteinExistence type="predicted"/>
<evidence type="ECO:0000256" key="1">
    <source>
        <dbReference type="SAM" id="MobiDB-lite"/>
    </source>
</evidence>
<evidence type="ECO:0000313" key="3">
    <source>
        <dbReference type="Proteomes" id="UP000014137"/>
    </source>
</evidence>
<accession>M2QSE8</accession>
<dbReference type="Proteomes" id="UP000014137">
    <property type="component" value="Unassembled WGS sequence"/>
</dbReference>
<evidence type="ECO:0000313" key="2">
    <source>
        <dbReference type="EMBL" id="EMD29446.1"/>
    </source>
</evidence>
<gene>
    <name evidence="2" type="ORF">C791_4295</name>
</gene>
<dbReference type="EMBL" id="ANMG01000004">
    <property type="protein sequence ID" value="EMD29446.1"/>
    <property type="molecule type" value="Genomic_DNA"/>
</dbReference>
<sequence length="55" mass="5842">MPTQGGTYWNGEAMKGGDYNDLGETPEAVESTNSTLAANAVHLANLLRNDQYPAS</sequence>